<evidence type="ECO:0000313" key="3">
    <source>
        <dbReference type="Proteomes" id="UP000542742"/>
    </source>
</evidence>
<accession>A0A7W7CPK4</accession>
<reference evidence="2 3" key="1">
    <citation type="submission" date="2020-08" db="EMBL/GenBank/DDBJ databases">
        <title>Sequencing the genomes of 1000 actinobacteria strains.</title>
        <authorList>
            <person name="Klenk H.-P."/>
        </authorList>
    </citation>
    <scope>NUCLEOTIDE SEQUENCE [LARGE SCALE GENOMIC DNA]</scope>
    <source>
        <strain evidence="2 3">DSM 45518</strain>
    </source>
</reference>
<keyword evidence="3" id="KW-1185">Reference proteome</keyword>
<sequence>MKLLVVQHDHVSPLGPVAARFAEHGYEIVHHSVVPASRFDSPGVIGRFPPFADFDAVVAMGAPWSTYDSVVGSWVTPELEELRRADAAGVPVLGICFGGQLLATAHGGAVARSPLPEIGWTTLETDAFIPAGPWFEWHYDRWTLPPGAVEVARSPSASQAFVLRRNLALQFHPELTPAMLQGWLAQGAGTDARARGHDPEALLAQTRGQSGVAAERARALVDAFLEHVAN</sequence>
<protein>
    <submittedName>
        <fullName evidence="2">GMP synthase-like glutamine amidotransferase</fullName>
    </submittedName>
</protein>
<dbReference type="PANTHER" id="PTHR42695">
    <property type="entry name" value="GLUTAMINE AMIDOTRANSFERASE YLR126C-RELATED"/>
    <property type="match status" value="1"/>
</dbReference>
<name>A0A7W7CPK4_9ACTN</name>
<dbReference type="Pfam" id="PF00117">
    <property type="entry name" value="GATase"/>
    <property type="match status" value="1"/>
</dbReference>
<dbReference type="InterPro" id="IPR017926">
    <property type="entry name" value="GATASE"/>
</dbReference>
<dbReference type="PROSITE" id="PS51273">
    <property type="entry name" value="GATASE_TYPE_1"/>
    <property type="match status" value="1"/>
</dbReference>
<dbReference type="AlphaFoldDB" id="A0A7W7CPK4"/>
<evidence type="ECO:0000259" key="1">
    <source>
        <dbReference type="Pfam" id="PF00117"/>
    </source>
</evidence>
<dbReference type="CDD" id="cd01741">
    <property type="entry name" value="GATase1_1"/>
    <property type="match status" value="1"/>
</dbReference>
<dbReference type="EMBL" id="JACHMF010000001">
    <property type="protein sequence ID" value="MBB4692371.1"/>
    <property type="molecule type" value="Genomic_DNA"/>
</dbReference>
<gene>
    <name evidence="2" type="ORF">BKA14_002519</name>
</gene>
<dbReference type="GO" id="GO:0005829">
    <property type="term" value="C:cytosol"/>
    <property type="evidence" value="ECO:0007669"/>
    <property type="project" value="TreeGrafter"/>
</dbReference>
<dbReference type="RefSeq" id="WP_184951093.1">
    <property type="nucleotide sequence ID" value="NZ_BOMC01000078.1"/>
</dbReference>
<dbReference type="InterPro" id="IPR029062">
    <property type="entry name" value="Class_I_gatase-like"/>
</dbReference>
<dbReference type="InterPro" id="IPR044992">
    <property type="entry name" value="ChyE-like"/>
</dbReference>
<comment type="caution">
    <text evidence="2">The sequence shown here is derived from an EMBL/GenBank/DDBJ whole genome shotgun (WGS) entry which is preliminary data.</text>
</comment>
<dbReference type="PANTHER" id="PTHR42695:SF5">
    <property type="entry name" value="GLUTAMINE AMIDOTRANSFERASE YLR126C-RELATED"/>
    <property type="match status" value="1"/>
</dbReference>
<evidence type="ECO:0000313" key="2">
    <source>
        <dbReference type="EMBL" id="MBB4692371.1"/>
    </source>
</evidence>
<keyword evidence="2" id="KW-0808">Transferase</keyword>
<organism evidence="2 3">
    <name type="scientific">Paractinoplanes abujensis</name>
    <dbReference type="NCBI Taxonomy" id="882441"/>
    <lineage>
        <taxon>Bacteria</taxon>
        <taxon>Bacillati</taxon>
        <taxon>Actinomycetota</taxon>
        <taxon>Actinomycetes</taxon>
        <taxon>Micromonosporales</taxon>
        <taxon>Micromonosporaceae</taxon>
        <taxon>Paractinoplanes</taxon>
    </lineage>
</organism>
<proteinExistence type="predicted"/>
<dbReference type="Gene3D" id="3.40.50.880">
    <property type="match status" value="1"/>
</dbReference>
<dbReference type="Proteomes" id="UP000542742">
    <property type="component" value="Unassembled WGS sequence"/>
</dbReference>
<dbReference type="GO" id="GO:0016740">
    <property type="term" value="F:transferase activity"/>
    <property type="evidence" value="ECO:0007669"/>
    <property type="project" value="UniProtKB-KW"/>
</dbReference>
<keyword evidence="2" id="KW-0315">Glutamine amidotransferase</keyword>
<dbReference type="SUPFAM" id="SSF52317">
    <property type="entry name" value="Class I glutamine amidotransferase-like"/>
    <property type="match status" value="1"/>
</dbReference>
<feature type="domain" description="Glutamine amidotransferase" evidence="1">
    <location>
        <begin position="52"/>
        <end position="177"/>
    </location>
</feature>